<evidence type="ECO:0000256" key="2">
    <source>
        <dbReference type="RuleBase" id="RU003707"/>
    </source>
</evidence>
<dbReference type="InterPro" id="IPR001753">
    <property type="entry name" value="Enoyl-CoA_hydra/iso"/>
</dbReference>
<protein>
    <submittedName>
        <fullName evidence="3">2-(1,2-epoxy-1,2-dihydrophenyl)acetyl-CoA isomerase</fullName>
    </submittedName>
</protein>
<dbReference type="Proteomes" id="UP000199149">
    <property type="component" value="Unassembled WGS sequence"/>
</dbReference>
<accession>A0A1I4S8C5</accession>
<organism evidence="3 4">
    <name type="scientific">Algoriella xinjiangensis</name>
    <dbReference type="NCBI Taxonomy" id="684065"/>
    <lineage>
        <taxon>Bacteria</taxon>
        <taxon>Pseudomonadati</taxon>
        <taxon>Bacteroidota</taxon>
        <taxon>Flavobacteriia</taxon>
        <taxon>Flavobacteriales</taxon>
        <taxon>Weeksellaceae</taxon>
        <taxon>Algoriella</taxon>
    </lineage>
</organism>
<dbReference type="PANTHER" id="PTHR43459">
    <property type="entry name" value="ENOYL-COA HYDRATASE"/>
    <property type="match status" value="1"/>
</dbReference>
<name>A0A1I4S8C5_9FLAO</name>
<dbReference type="InterPro" id="IPR029045">
    <property type="entry name" value="ClpP/crotonase-like_dom_sf"/>
</dbReference>
<dbReference type="AlphaFoldDB" id="A0A1I4S8C5"/>
<keyword evidence="4" id="KW-1185">Reference proteome</keyword>
<reference evidence="4" key="1">
    <citation type="submission" date="2016-10" db="EMBL/GenBank/DDBJ databases">
        <authorList>
            <person name="Varghese N."/>
            <person name="Submissions S."/>
        </authorList>
    </citation>
    <scope>NUCLEOTIDE SEQUENCE [LARGE SCALE GENOMIC DNA]</scope>
    <source>
        <strain evidence="4">XJ109</strain>
    </source>
</reference>
<sequence>MENSTTIHYTQEGGIATITLNRPSVFNSFNQEMIKALQNSLDVAAQDASVRAVVLTATGKAFCAGQDLGEVLEEKDIDFNKIVQENYNPLVLKIRNMDKPVIAAVNGVAAGAGANLALACDIVVAKESANFIQAFSKIGLIPDCGGTYFLPRLIGFQRASALMMLADKVSAAQAKEIGMIYDYFSDDEFDAQVAKLAEKLANLPTKGLAYTKKLLNQTFQNSIEEQLNQEGLFQAKSGNTSDYQEGVDAFLEKRNPVFKGE</sequence>
<dbReference type="RefSeq" id="WP_092905469.1">
    <property type="nucleotide sequence ID" value="NZ_FOUZ01000001.1"/>
</dbReference>
<dbReference type="InterPro" id="IPR014748">
    <property type="entry name" value="Enoyl-CoA_hydra_C"/>
</dbReference>
<dbReference type="PANTHER" id="PTHR43459:SF1">
    <property type="entry name" value="EG:BACN32G11.4 PROTEIN"/>
    <property type="match status" value="1"/>
</dbReference>
<dbReference type="SUPFAM" id="SSF52096">
    <property type="entry name" value="ClpP/crotonase"/>
    <property type="match status" value="1"/>
</dbReference>
<evidence type="ECO:0000256" key="1">
    <source>
        <dbReference type="ARBA" id="ARBA00005254"/>
    </source>
</evidence>
<dbReference type="Pfam" id="PF00378">
    <property type="entry name" value="ECH_1"/>
    <property type="match status" value="1"/>
</dbReference>
<dbReference type="Gene3D" id="3.90.226.10">
    <property type="entry name" value="2-enoyl-CoA Hydratase, Chain A, domain 1"/>
    <property type="match status" value="1"/>
</dbReference>
<dbReference type="STRING" id="684065.SAMN05421738_10198"/>
<dbReference type="Gene3D" id="1.10.12.10">
    <property type="entry name" value="Lyase 2-enoyl-coa Hydratase, Chain A, domain 2"/>
    <property type="match status" value="1"/>
</dbReference>
<dbReference type="PROSITE" id="PS00166">
    <property type="entry name" value="ENOYL_COA_HYDRATASE"/>
    <property type="match status" value="1"/>
</dbReference>
<dbReference type="InterPro" id="IPR018376">
    <property type="entry name" value="Enoyl-CoA_hyd/isom_CS"/>
</dbReference>
<dbReference type="OrthoDB" id="9775794at2"/>
<dbReference type="CDD" id="cd06558">
    <property type="entry name" value="crotonase-like"/>
    <property type="match status" value="1"/>
</dbReference>
<dbReference type="GO" id="GO:0016853">
    <property type="term" value="F:isomerase activity"/>
    <property type="evidence" value="ECO:0007669"/>
    <property type="project" value="UniProtKB-KW"/>
</dbReference>
<proteinExistence type="inferred from homology"/>
<evidence type="ECO:0000313" key="3">
    <source>
        <dbReference type="EMBL" id="SFM60742.1"/>
    </source>
</evidence>
<dbReference type="EMBL" id="FOUZ01000001">
    <property type="protein sequence ID" value="SFM60742.1"/>
    <property type="molecule type" value="Genomic_DNA"/>
</dbReference>
<keyword evidence="3" id="KW-0413">Isomerase</keyword>
<evidence type="ECO:0000313" key="4">
    <source>
        <dbReference type="Proteomes" id="UP000199149"/>
    </source>
</evidence>
<comment type="similarity">
    <text evidence="1 2">Belongs to the enoyl-CoA hydratase/isomerase family.</text>
</comment>
<gene>
    <name evidence="3" type="ORF">SAMN05421738_10198</name>
</gene>